<accession>A0A4R6RBB4</accession>
<dbReference type="Pfam" id="PF09866">
    <property type="entry name" value="DUF2093"/>
    <property type="match status" value="1"/>
</dbReference>
<reference evidence="1 2" key="1">
    <citation type="submission" date="2019-03" db="EMBL/GenBank/DDBJ databases">
        <title>Genomic Encyclopedia of Type Strains, Phase IV (KMG-IV): sequencing the most valuable type-strain genomes for metagenomic binning, comparative biology and taxonomic classification.</title>
        <authorList>
            <person name="Goeker M."/>
        </authorList>
    </citation>
    <scope>NUCLEOTIDE SEQUENCE [LARGE SCALE GENOMIC DNA]</scope>
    <source>
        <strain evidence="1 2">DSM 102969</strain>
    </source>
</reference>
<dbReference type="RefSeq" id="WP_126538359.1">
    <property type="nucleotide sequence ID" value="NZ_BSPM01000009.1"/>
</dbReference>
<evidence type="ECO:0008006" key="3">
    <source>
        <dbReference type="Google" id="ProtNLM"/>
    </source>
</evidence>
<name>A0A4R6RBB4_9HYPH</name>
<evidence type="ECO:0000313" key="2">
    <source>
        <dbReference type="Proteomes" id="UP000294547"/>
    </source>
</evidence>
<comment type="caution">
    <text evidence="1">The sequence shown here is derived from an EMBL/GenBank/DDBJ whole genome shotgun (WGS) entry which is preliminary data.</text>
</comment>
<dbReference type="AlphaFoldDB" id="A0A4R6RBB4"/>
<gene>
    <name evidence="1" type="ORF">EDD54_3385</name>
</gene>
<dbReference type="OrthoDB" id="9801906at2"/>
<proteinExistence type="predicted"/>
<dbReference type="Proteomes" id="UP000294547">
    <property type="component" value="Unassembled WGS sequence"/>
</dbReference>
<dbReference type="EMBL" id="SNXY01000009">
    <property type="protein sequence ID" value="TDP83423.1"/>
    <property type="molecule type" value="Genomic_DNA"/>
</dbReference>
<protein>
    <recommendedName>
        <fullName evidence="3">DUF2093 domain-containing protein</fullName>
    </recommendedName>
</protein>
<dbReference type="InterPro" id="IPR018661">
    <property type="entry name" value="DUF2093"/>
</dbReference>
<sequence length="73" mass="8253">MNRMDFPGGGGEAQIRYLDGDYKVVRSGSFVRCAITNRPILLQDLKYWSVERQEAYVDAEAALEAYQRHGGGR</sequence>
<keyword evidence="2" id="KW-1185">Reference proteome</keyword>
<organism evidence="1 2">
    <name type="scientific">Oharaeibacter diazotrophicus</name>
    <dbReference type="NCBI Taxonomy" id="1920512"/>
    <lineage>
        <taxon>Bacteria</taxon>
        <taxon>Pseudomonadati</taxon>
        <taxon>Pseudomonadota</taxon>
        <taxon>Alphaproteobacteria</taxon>
        <taxon>Hyphomicrobiales</taxon>
        <taxon>Pleomorphomonadaceae</taxon>
        <taxon>Oharaeibacter</taxon>
    </lineage>
</organism>
<evidence type="ECO:0000313" key="1">
    <source>
        <dbReference type="EMBL" id="TDP83423.1"/>
    </source>
</evidence>